<organism evidence="1 2">
    <name type="scientific">Paratrimastix pyriformis</name>
    <dbReference type="NCBI Taxonomy" id="342808"/>
    <lineage>
        <taxon>Eukaryota</taxon>
        <taxon>Metamonada</taxon>
        <taxon>Preaxostyla</taxon>
        <taxon>Paratrimastigidae</taxon>
        <taxon>Paratrimastix</taxon>
    </lineage>
</organism>
<evidence type="ECO:0000313" key="1">
    <source>
        <dbReference type="EMBL" id="KAJ4460307.1"/>
    </source>
</evidence>
<accession>A0ABQ8URG5</accession>
<dbReference type="EMBL" id="JAPMOS010000013">
    <property type="protein sequence ID" value="KAJ4460307.1"/>
    <property type="molecule type" value="Genomic_DNA"/>
</dbReference>
<proteinExistence type="predicted"/>
<sequence>MSQTPTLETETLDERQKAQLSERSELLTGQYRKFLDQHPELRHLLSDFLSDILVNRPPDVFESYVSWSRGV</sequence>
<keyword evidence="2" id="KW-1185">Reference proteome</keyword>
<reference evidence="1" key="1">
    <citation type="journal article" date="2022" name="bioRxiv">
        <title>Genomics of Preaxostyla Flagellates Illuminates Evolutionary Transitions and the Path Towards Mitochondrial Loss.</title>
        <authorList>
            <person name="Novak L.V.F."/>
            <person name="Treitli S.C."/>
            <person name="Pyrih J."/>
            <person name="Halakuc P."/>
            <person name="Pipaliya S.V."/>
            <person name="Vacek V."/>
            <person name="Brzon O."/>
            <person name="Soukal P."/>
            <person name="Eme L."/>
            <person name="Dacks J.B."/>
            <person name="Karnkowska A."/>
            <person name="Elias M."/>
            <person name="Hampl V."/>
        </authorList>
    </citation>
    <scope>NUCLEOTIDE SEQUENCE</scope>
    <source>
        <strain evidence="1">RCP-MX</strain>
    </source>
</reference>
<gene>
    <name evidence="1" type="ORF">PAPYR_3314</name>
</gene>
<dbReference type="Proteomes" id="UP001141327">
    <property type="component" value="Unassembled WGS sequence"/>
</dbReference>
<protein>
    <submittedName>
        <fullName evidence="1">Uncharacterized protein</fullName>
    </submittedName>
</protein>
<comment type="caution">
    <text evidence="1">The sequence shown here is derived from an EMBL/GenBank/DDBJ whole genome shotgun (WGS) entry which is preliminary data.</text>
</comment>
<name>A0ABQ8URG5_9EUKA</name>
<evidence type="ECO:0000313" key="2">
    <source>
        <dbReference type="Proteomes" id="UP001141327"/>
    </source>
</evidence>